<name>A0A150PIS1_SORCE</name>
<protein>
    <submittedName>
        <fullName evidence="1">Uncharacterized protein</fullName>
    </submittedName>
</protein>
<reference evidence="1 2" key="1">
    <citation type="submission" date="2014-02" db="EMBL/GenBank/DDBJ databases">
        <title>The small core and large imbalanced accessory genome model reveals a collaborative survival strategy of Sorangium cellulosum strains in nature.</title>
        <authorList>
            <person name="Han K."/>
            <person name="Peng R."/>
            <person name="Blom J."/>
            <person name="Li Y.-Z."/>
        </authorList>
    </citation>
    <scope>NUCLEOTIDE SEQUENCE [LARGE SCALE GENOMIC DNA]</scope>
    <source>
        <strain evidence="1 2">So0157-18</strain>
    </source>
</reference>
<organism evidence="1 2">
    <name type="scientific">Sorangium cellulosum</name>
    <name type="common">Polyangium cellulosum</name>
    <dbReference type="NCBI Taxonomy" id="56"/>
    <lineage>
        <taxon>Bacteria</taxon>
        <taxon>Pseudomonadati</taxon>
        <taxon>Myxococcota</taxon>
        <taxon>Polyangia</taxon>
        <taxon>Polyangiales</taxon>
        <taxon>Polyangiaceae</taxon>
        <taxon>Sorangium</taxon>
    </lineage>
</organism>
<dbReference type="EMBL" id="JELX01002401">
    <property type="protein sequence ID" value="KYF55516.1"/>
    <property type="molecule type" value="Genomic_DNA"/>
</dbReference>
<accession>A0A150PIS1</accession>
<dbReference type="Proteomes" id="UP000075604">
    <property type="component" value="Unassembled WGS sequence"/>
</dbReference>
<evidence type="ECO:0000313" key="2">
    <source>
        <dbReference type="Proteomes" id="UP000075604"/>
    </source>
</evidence>
<comment type="caution">
    <text evidence="1">The sequence shown here is derived from an EMBL/GenBank/DDBJ whole genome shotgun (WGS) entry which is preliminary data.</text>
</comment>
<gene>
    <name evidence="1" type="ORF">BE04_21550</name>
</gene>
<sequence length="63" mass="6453">MEDGSRGRPIAMKIASARAGRSAQARDARSVHALRSTLLARSPLAGDLRKLGGAARILLGGGS</sequence>
<evidence type="ECO:0000313" key="1">
    <source>
        <dbReference type="EMBL" id="KYF55516.1"/>
    </source>
</evidence>
<proteinExistence type="predicted"/>
<dbReference type="AlphaFoldDB" id="A0A150PIS1"/>